<dbReference type="InterPro" id="IPR029061">
    <property type="entry name" value="THDP-binding"/>
</dbReference>
<evidence type="ECO:0000313" key="1">
    <source>
        <dbReference type="EMBL" id="VED48269.1"/>
    </source>
</evidence>
<dbReference type="EC" id="2.2.1.1" evidence="1"/>
<keyword evidence="1" id="KW-0808">Transferase</keyword>
<dbReference type="Proteomes" id="UP000267630">
    <property type="component" value="Chromosome 3"/>
</dbReference>
<keyword evidence="2" id="KW-1185">Reference proteome</keyword>
<dbReference type="AlphaFoldDB" id="A0A7Z8Z8R4"/>
<sequence>MKGDDIVGLLEAVQPVPAADARPRVVILDSIKGQGVPYLEQLSNSHHLRLTDEMTVALNETIRQLEAAHD</sequence>
<dbReference type="GO" id="GO:0004802">
    <property type="term" value="F:transketolase activity"/>
    <property type="evidence" value="ECO:0007669"/>
    <property type="project" value="UniProtKB-EC"/>
</dbReference>
<proteinExistence type="predicted"/>
<protein>
    <submittedName>
        <fullName evidence="1">Transketolase</fullName>
        <ecNumber evidence="1">2.2.1.1</ecNumber>
    </submittedName>
</protein>
<dbReference type="EMBL" id="LR134253">
    <property type="protein sequence ID" value="VED48269.1"/>
    <property type="molecule type" value="Genomic_DNA"/>
</dbReference>
<evidence type="ECO:0000313" key="2">
    <source>
        <dbReference type="Proteomes" id="UP000267630"/>
    </source>
</evidence>
<reference evidence="1 2" key="1">
    <citation type="submission" date="2018-12" db="EMBL/GenBank/DDBJ databases">
        <authorList>
            <consortium name="Pathogen Informatics"/>
        </authorList>
    </citation>
    <scope>NUCLEOTIDE SEQUENCE [LARGE SCALE GENOMIC DNA]</scope>
    <source>
        <strain evidence="1 2">NCTC9997</strain>
    </source>
</reference>
<name>A0A7Z8Z8R4_RAOTE</name>
<accession>A0A7Z8Z8R4</accession>
<organism evidence="1 2">
    <name type="scientific">Raoultella terrigena</name>
    <name type="common">Klebsiella terrigena</name>
    <dbReference type="NCBI Taxonomy" id="577"/>
    <lineage>
        <taxon>Bacteria</taxon>
        <taxon>Pseudomonadati</taxon>
        <taxon>Pseudomonadota</taxon>
        <taxon>Gammaproteobacteria</taxon>
        <taxon>Enterobacterales</taxon>
        <taxon>Enterobacteriaceae</taxon>
        <taxon>Klebsiella/Raoultella group</taxon>
        <taxon>Raoultella</taxon>
    </lineage>
</organism>
<gene>
    <name evidence="1" type="ORF">NCTC9997_01939</name>
</gene>
<dbReference type="SUPFAM" id="SSF52518">
    <property type="entry name" value="Thiamin diphosphate-binding fold (THDP-binding)"/>
    <property type="match status" value="1"/>
</dbReference>